<proteinExistence type="predicted"/>
<dbReference type="EMBL" id="CM056816">
    <property type="protein sequence ID" value="KAJ8633504.1"/>
    <property type="molecule type" value="Genomic_DNA"/>
</dbReference>
<comment type="caution">
    <text evidence="1">The sequence shown here is derived from an EMBL/GenBank/DDBJ whole genome shotgun (WGS) entry which is preliminary data.</text>
</comment>
<accession>A0ACC2LJB5</accession>
<reference evidence="1 2" key="1">
    <citation type="journal article" date="2022" name="Hortic Res">
        <title>A haplotype resolved chromosomal level avocado genome allows analysis of novel avocado genes.</title>
        <authorList>
            <person name="Nath O."/>
            <person name="Fletcher S.J."/>
            <person name="Hayward A."/>
            <person name="Shaw L.M."/>
            <person name="Masouleh A.K."/>
            <person name="Furtado A."/>
            <person name="Henry R.J."/>
            <person name="Mitter N."/>
        </authorList>
    </citation>
    <scope>NUCLEOTIDE SEQUENCE [LARGE SCALE GENOMIC DNA]</scope>
    <source>
        <strain evidence="2">cv. Hass</strain>
    </source>
</reference>
<dbReference type="Proteomes" id="UP001234297">
    <property type="component" value="Chromosome 8"/>
</dbReference>
<gene>
    <name evidence="1" type="ORF">MRB53_026840</name>
</gene>
<name>A0ACC2LJB5_PERAE</name>
<protein>
    <submittedName>
        <fullName evidence="1">Uncharacterized protein</fullName>
    </submittedName>
</protein>
<sequence>MQRRRQPPQDLPLRREDRLLLHPKLPLFTPTSNPSNPASASPIRPSTSANLSKTLAPFVPTTPSPSSLTMAKASTISLNS</sequence>
<keyword evidence="2" id="KW-1185">Reference proteome</keyword>
<evidence type="ECO:0000313" key="2">
    <source>
        <dbReference type="Proteomes" id="UP001234297"/>
    </source>
</evidence>
<organism evidence="1 2">
    <name type="scientific">Persea americana</name>
    <name type="common">Avocado</name>
    <dbReference type="NCBI Taxonomy" id="3435"/>
    <lineage>
        <taxon>Eukaryota</taxon>
        <taxon>Viridiplantae</taxon>
        <taxon>Streptophyta</taxon>
        <taxon>Embryophyta</taxon>
        <taxon>Tracheophyta</taxon>
        <taxon>Spermatophyta</taxon>
        <taxon>Magnoliopsida</taxon>
        <taxon>Magnoliidae</taxon>
        <taxon>Laurales</taxon>
        <taxon>Lauraceae</taxon>
        <taxon>Persea</taxon>
    </lineage>
</organism>
<evidence type="ECO:0000313" key="1">
    <source>
        <dbReference type="EMBL" id="KAJ8633504.1"/>
    </source>
</evidence>